<feature type="domain" description="Glycosyltransferase 2-like" evidence="1">
    <location>
        <begin position="6"/>
        <end position="128"/>
    </location>
</feature>
<gene>
    <name evidence="2" type="ORF">CEV31_2692</name>
</gene>
<dbReference type="PANTHER" id="PTHR43685:SF2">
    <property type="entry name" value="GLYCOSYLTRANSFERASE 2-LIKE DOMAIN-CONTAINING PROTEIN"/>
    <property type="match status" value="1"/>
</dbReference>
<dbReference type="SUPFAM" id="SSF53448">
    <property type="entry name" value="Nucleotide-diphospho-sugar transferases"/>
    <property type="match status" value="1"/>
</dbReference>
<dbReference type="Pfam" id="PF00535">
    <property type="entry name" value="Glycos_transf_2"/>
    <property type="match status" value="1"/>
</dbReference>
<protein>
    <submittedName>
        <fullName evidence="2">Glycosyl transferase 2 family protein</fullName>
    </submittedName>
</protein>
<proteinExistence type="predicted"/>
<dbReference type="OrthoDB" id="5291101at2"/>
<dbReference type="PANTHER" id="PTHR43685">
    <property type="entry name" value="GLYCOSYLTRANSFERASE"/>
    <property type="match status" value="1"/>
</dbReference>
<name>A0A256FM25_9HYPH</name>
<dbReference type="AlphaFoldDB" id="A0A256FM25"/>
<keyword evidence="3" id="KW-1185">Reference proteome</keyword>
<evidence type="ECO:0000313" key="3">
    <source>
        <dbReference type="Proteomes" id="UP000215590"/>
    </source>
</evidence>
<dbReference type="InterPro" id="IPR029044">
    <property type="entry name" value="Nucleotide-diphossugar_trans"/>
</dbReference>
<reference evidence="2 3" key="1">
    <citation type="submission" date="2017-07" db="EMBL/GenBank/DDBJ databases">
        <title>Phylogenetic study on the rhizospheric bacterium Ochrobactrum sp. A44.</title>
        <authorList>
            <person name="Krzyzanowska D.M."/>
            <person name="Ossowicki A."/>
            <person name="Rajewska M."/>
            <person name="Maciag T."/>
            <person name="Kaczynski Z."/>
            <person name="Czerwicka M."/>
            <person name="Jafra S."/>
        </authorList>
    </citation>
    <scope>NUCLEOTIDE SEQUENCE [LARGE SCALE GENOMIC DNA]</scope>
    <source>
        <strain evidence="2 3">DSM 7216</strain>
    </source>
</reference>
<accession>A0A256FM25</accession>
<dbReference type="CDD" id="cd00761">
    <property type="entry name" value="Glyco_tranf_GTA_type"/>
    <property type="match status" value="1"/>
</dbReference>
<comment type="caution">
    <text evidence="2">The sequence shown here is derived from an EMBL/GenBank/DDBJ whole genome shotgun (WGS) entry which is preliminary data.</text>
</comment>
<dbReference type="Gene3D" id="3.90.550.10">
    <property type="entry name" value="Spore Coat Polysaccharide Biosynthesis Protein SpsA, Chain A"/>
    <property type="match status" value="1"/>
</dbReference>
<evidence type="ECO:0000313" key="2">
    <source>
        <dbReference type="EMBL" id="OYR15904.1"/>
    </source>
</evidence>
<dbReference type="GO" id="GO:0016740">
    <property type="term" value="F:transferase activity"/>
    <property type="evidence" value="ECO:0007669"/>
    <property type="project" value="UniProtKB-KW"/>
</dbReference>
<dbReference type="InterPro" id="IPR001173">
    <property type="entry name" value="Glyco_trans_2-like"/>
</dbReference>
<keyword evidence="2" id="KW-0808">Transferase</keyword>
<dbReference type="InterPro" id="IPR050834">
    <property type="entry name" value="Glycosyltransf_2"/>
</dbReference>
<evidence type="ECO:0000259" key="1">
    <source>
        <dbReference type="Pfam" id="PF00535"/>
    </source>
</evidence>
<sequence>MHSFDIAIPNYNYGRYLRDCVESVLSQRDVNVRLLIVDNGSTDDSAIIARQLAKEDHRIELRLREKNLGPHASFNEGIEWADAEFFLVLCSDDLLAPNVLIEAANFLDQNRNVNLVYGRMSKILADTQRADIVVDHRDTNWRIRSGIDYIGTCCRNAISLIDGPLAISRTDVQKKVGYYRSQLAHTDDMEMWLRFATYGDIGQSDAIQAYIRWHPQSRSADISGILQWNREVENAFISFFEHEGRNLHNRRQHLEEVGNCLSKRAYWSAISNAVRREKGAAALFVDALKRKPLMAILPPFDYLLNRAARRKYL</sequence>
<dbReference type="EMBL" id="NNRJ01000049">
    <property type="protein sequence ID" value="OYR15904.1"/>
    <property type="molecule type" value="Genomic_DNA"/>
</dbReference>
<organism evidence="2 3">
    <name type="scientific">Brucella thiophenivorans</name>
    <dbReference type="NCBI Taxonomy" id="571255"/>
    <lineage>
        <taxon>Bacteria</taxon>
        <taxon>Pseudomonadati</taxon>
        <taxon>Pseudomonadota</taxon>
        <taxon>Alphaproteobacteria</taxon>
        <taxon>Hyphomicrobiales</taxon>
        <taxon>Brucellaceae</taxon>
        <taxon>Brucella/Ochrobactrum group</taxon>
        <taxon>Brucella</taxon>
    </lineage>
</organism>
<dbReference type="RefSeq" id="WP_094507623.1">
    <property type="nucleotide sequence ID" value="NZ_JBHEEK010000014.1"/>
</dbReference>
<dbReference type="Proteomes" id="UP000215590">
    <property type="component" value="Unassembled WGS sequence"/>
</dbReference>